<feature type="domain" description="ATP-dependent helicase C-terminal" evidence="2">
    <location>
        <begin position="408"/>
        <end position="599"/>
    </location>
</feature>
<accession>A0AAV7X6P4</accession>
<reference evidence="3" key="1">
    <citation type="submission" date="2022-12" db="EMBL/GenBank/DDBJ databases">
        <title>Chromosome-level genome assembly of the bean flower thrips Megalurothrips usitatus.</title>
        <authorList>
            <person name="Ma L."/>
            <person name="Liu Q."/>
            <person name="Li H."/>
            <person name="Cai W."/>
        </authorList>
    </citation>
    <scope>NUCLEOTIDE SEQUENCE</scope>
    <source>
        <strain evidence="3">Cailab_2022a</strain>
    </source>
</reference>
<dbReference type="Gene3D" id="3.40.50.300">
    <property type="entry name" value="P-loop containing nucleotide triphosphate hydrolases"/>
    <property type="match status" value="1"/>
</dbReference>
<dbReference type="PANTHER" id="PTHR11472">
    <property type="entry name" value="DNA REPAIR DEAD HELICASE RAD3/XP-D SUBFAMILY MEMBER"/>
    <property type="match status" value="1"/>
</dbReference>
<evidence type="ECO:0000313" key="4">
    <source>
        <dbReference type="Proteomes" id="UP001075354"/>
    </source>
</evidence>
<evidence type="ECO:0000256" key="1">
    <source>
        <dbReference type="SAM" id="MobiDB-lite"/>
    </source>
</evidence>
<name>A0AAV7X6P4_9NEOP</name>
<proteinExistence type="predicted"/>
<sequence>MRKVVVNGVEVWLPADSGGGPQQEVMIDKCFETFKGLPEDKYAIIETNESETIVCAAIGWLLHHLNNSTGKDKSKILYMCGSDWECLRRFADFESTIGGHHARKIMLDSRETMEKLFSKYPHEEKTCSPQVIFTWHTFFLLELLPGFPEKEIQFTLEDTLVILDDAHVLEDNCINVGSRALSHCKVDKYCQQLDTISEHNSDYVKLCALMAKFRKEFKGTKPYIGGDIIVTYNGGEIKNKFQLYMDQLVRERDLRNTFDIDVDIFDFVSHVYKFSVSPEVLNNVFKMYSVTEFKREQHSEECRGELCRTFELVCLDPSVIMERLVKLNPHSLIITGATVTPFDPLIDELGLSQVKNYEFQPIVEDFKIFARIVSCGAGGYFLNSNESVRNDSDYRLSLGKTILEIFALTPSSKGIMVFFPAYHMMQDCKMQWKNHSVSTECSLWDMFCKYRDTFTVTRDSTVSMGYDEVCCKNALERLTKSRKDSHGKGCCLMTVFHGQISKDLKLISFDDRRVVVMAGFPYPPVSDPKIRLKRDFNSSQYKEKKSNMDGAHFLRRKAYRAIRHIVDRQIDVAGNHHAIILFCDERFDARDLPKWIRKNVTNEKRFEELLFEMKDFSDSINQRVEWFNEAKAGSTQPETQFGGVRRWELEQVRLDCNKVKKGNEMLEGLKKRLTEDLLSLQTLKEELQKSLDEKLKPLLQEPEAGSGDQQPADAQMVVEENENVPSSPQKAEAENMNISFSPLKISTRKRPYPPETDRK</sequence>
<dbReference type="Proteomes" id="UP001075354">
    <property type="component" value="Chromosome 15"/>
</dbReference>
<protein>
    <recommendedName>
        <fullName evidence="2">ATP-dependent helicase C-terminal domain-containing protein</fullName>
    </recommendedName>
</protein>
<dbReference type="GO" id="GO:0003676">
    <property type="term" value="F:nucleic acid binding"/>
    <property type="evidence" value="ECO:0007669"/>
    <property type="project" value="InterPro"/>
</dbReference>
<dbReference type="GO" id="GO:0005524">
    <property type="term" value="F:ATP binding"/>
    <property type="evidence" value="ECO:0007669"/>
    <property type="project" value="InterPro"/>
</dbReference>
<dbReference type="PANTHER" id="PTHR11472:SF34">
    <property type="entry name" value="REGULATOR OF TELOMERE ELONGATION HELICASE 1"/>
    <property type="match status" value="1"/>
</dbReference>
<evidence type="ECO:0000259" key="2">
    <source>
        <dbReference type="Pfam" id="PF13307"/>
    </source>
</evidence>
<keyword evidence="4" id="KW-1185">Reference proteome</keyword>
<dbReference type="InterPro" id="IPR045028">
    <property type="entry name" value="DinG/Rad3-like"/>
</dbReference>
<gene>
    <name evidence="3" type="ORF">ONE63_004386</name>
</gene>
<organism evidence="3 4">
    <name type="scientific">Megalurothrips usitatus</name>
    <name type="common">bean blossom thrips</name>
    <dbReference type="NCBI Taxonomy" id="439358"/>
    <lineage>
        <taxon>Eukaryota</taxon>
        <taxon>Metazoa</taxon>
        <taxon>Ecdysozoa</taxon>
        <taxon>Arthropoda</taxon>
        <taxon>Hexapoda</taxon>
        <taxon>Insecta</taxon>
        <taxon>Pterygota</taxon>
        <taxon>Neoptera</taxon>
        <taxon>Paraneoptera</taxon>
        <taxon>Thysanoptera</taxon>
        <taxon>Terebrantia</taxon>
        <taxon>Thripoidea</taxon>
        <taxon>Thripidae</taxon>
        <taxon>Megalurothrips</taxon>
    </lineage>
</organism>
<comment type="caution">
    <text evidence="3">The sequence shown here is derived from an EMBL/GenBank/DDBJ whole genome shotgun (WGS) entry which is preliminary data.</text>
</comment>
<dbReference type="GO" id="GO:0003678">
    <property type="term" value="F:DNA helicase activity"/>
    <property type="evidence" value="ECO:0007669"/>
    <property type="project" value="TreeGrafter"/>
</dbReference>
<dbReference type="InterPro" id="IPR027417">
    <property type="entry name" value="P-loop_NTPase"/>
</dbReference>
<dbReference type="GO" id="GO:0006139">
    <property type="term" value="P:nucleobase-containing compound metabolic process"/>
    <property type="evidence" value="ECO:0007669"/>
    <property type="project" value="InterPro"/>
</dbReference>
<dbReference type="InterPro" id="IPR006555">
    <property type="entry name" value="ATP-dep_Helicase_C"/>
</dbReference>
<dbReference type="GO" id="GO:0016818">
    <property type="term" value="F:hydrolase activity, acting on acid anhydrides, in phosphorus-containing anhydrides"/>
    <property type="evidence" value="ECO:0007669"/>
    <property type="project" value="InterPro"/>
</dbReference>
<dbReference type="EMBL" id="JAPTSV010000015">
    <property type="protein sequence ID" value="KAJ1520171.1"/>
    <property type="molecule type" value="Genomic_DNA"/>
</dbReference>
<evidence type="ECO:0000313" key="3">
    <source>
        <dbReference type="EMBL" id="KAJ1520171.1"/>
    </source>
</evidence>
<dbReference type="AlphaFoldDB" id="A0AAV7X6P4"/>
<dbReference type="Pfam" id="PF13307">
    <property type="entry name" value="Helicase_C_2"/>
    <property type="match status" value="1"/>
</dbReference>
<feature type="region of interest" description="Disordered" evidence="1">
    <location>
        <begin position="701"/>
        <end position="759"/>
    </location>
</feature>